<dbReference type="Proteomes" id="UP000241595">
    <property type="component" value="Unassembled WGS sequence"/>
</dbReference>
<evidence type="ECO:0000256" key="1">
    <source>
        <dbReference type="SAM" id="MobiDB-lite"/>
    </source>
</evidence>
<keyword evidence="3" id="KW-1185">Reference proteome</keyword>
<dbReference type="EMBL" id="FTRV01000011">
    <property type="protein sequence ID" value="SPM28701.1"/>
    <property type="molecule type" value="Genomic_DNA"/>
</dbReference>
<evidence type="ECO:0000313" key="2">
    <source>
        <dbReference type="EMBL" id="SPM28701.1"/>
    </source>
</evidence>
<feature type="region of interest" description="Disordered" evidence="1">
    <location>
        <begin position="1"/>
        <end position="29"/>
    </location>
</feature>
<accession>A0A2U3NAY2</accession>
<feature type="compositionally biased region" description="Polar residues" evidence="1">
    <location>
        <begin position="1"/>
        <end position="15"/>
    </location>
</feature>
<feature type="compositionally biased region" description="Basic and acidic residues" evidence="1">
    <location>
        <begin position="16"/>
        <end position="25"/>
    </location>
</feature>
<protein>
    <submittedName>
        <fullName evidence="2">Mycobacterium terramassiliense ORFan</fullName>
    </submittedName>
</protein>
<name>A0A2U3NAY2_9MYCO</name>
<evidence type="ECO:0000313" key="3">
    <source>
        <dbReference type="Proteomes" id="UP000241595"/>
    </source>
</evidence>
<gene>
    <name evidence="2" type="ORF">MTAB308_2188</name>
</gene>
<organism evidence="2 3">
    <name type="scientific">Mycobacterium terramassiliense</name>
    <dbReference type="NCBI Taxonomy" id="1841859"/>
    <lineage>
        <taxon>Bacteria</taxon>
        <taxon>Bacillati</taxon>
        <taxon>Actinomycetota</taxon>
        <taxon>Actinomycetes</taxon>
        <taxon>Mycobacteriales</taxon>
        <taxon>Mycobacteriaceae</taxon>
        <taxon>Mycobacterium</taxon>
    </lineage>
</organism>
<dbReference type="AlphaFoldDB" id="A0A2U3NAY2"/>
<proteinExistence type="predicted"/>
<sequence length="53" mass="5801">MGRAASQSKSGSASHRQQEVGHEEQQVPMAVDRITGSHALARLWFMNRVGRPG</sequence>
<reference evidence="2 3" key="1">
    <citation type="submission" date="2017-01" db="EMBL/GenBank/DDBJ databases">
        <authorList>
            <consortium name="Urmite Genomes"/>
        </authorList>
    </citation>
    <scope>NUCLEOTIDE SEQUENCE [LARGE SCALE GENOMIC DNA]</scope>
    <source>
        <strain evidence="2 3">AB308</strain>
    </source>
</reference>